<evidence type="ECO:0000313" key="2">
    <source>
        <dbReference type="Proteomes" id="UP000095472"/>
    </source>
</evidence>
<keyword evidence="2" id="KW-1185">Reference proteome</keyword>
<evidence type="ECO:0000313" key="1">
    <source>
        <dbReference type="EMBL" id="XPM63334.1"/>
    </source>
</evidence>
<proteinExistence type="predicted"/>
<name>A0ACD5GRT8_9CYAN</name>
<organism evidence="1 2">
    <name type="scientific">Desertifilum tharense IPPAS B-1220</name>
    <dbReference type="NCBI Taxonomy" id="1781255"/>
    <lineage>
        <taxon>Bacteria</taxon>
        <taxon>Bacillati</taxon>
        <taxon>Cyanobacteriota</taxon>
        <taxon>Cyanophyceae</taxon>
        <taxon>Desertifilales</taxon>
        <taxon>Desertifilaceae</taxon>
        <taxon>Desertifilum</taxon>
    </lineage>
</organism>
<dbReference type="Proteomes" id="UP000095472">
    <property type="component" value="Chromosome"/>
</dbReference>
<accession>A0ACD5GRT8</accession>
<sequence length="69" mass="7485">MGGWGDGGRRELGIKSWGEEKIGRLDNCQLSTLFLTRNTAAWCASYGTRNFALSSHSALSTLHSALKKA</sequence>
<dbReference type="EMBL" id="CP182909">
    <property type="protein sequence ID" value="XPM63334.1"/>
    <property type="molecule type" value="Genomic_DNA"/>
</dbReference>
<reference evidence="1 2" key="1">
    <citation type="journal article" date="2016" name="Genome Announc.">
        <title>Draft Genome Sequence of the Thermotolerant Cyanobacterium Desertifilum sp. IPPAS B-1220.</title>
        <authorList>
            <person name="Mironov K.S."/>
            <person name="Sinetova M.A."/>
            <person name="Bolatkhan K."/>
            <person name="Zayadan B.K."/>
            <person name="Ustinova V.V."/>
            <person name="Kupriyanova E.V."/>
            <person name="Skrypnik A.N."/>
            <person name="Gogoleva N.E."/>
            <person name="Gogolev Y.V."/>
            <person name="Los D.A."/>
        </authorList>
    </citation>
    <scope>NUCLEOTIDE SEQUENCE [LARGE SCALE GENOMIC DNA]</scope>
    <source>
        <strain evidence="1 2">IPPAS B-1220</strain>
    </source>
</reference>
<gene>
    <name evidence="1" type="ORF">BH720_028970</name>
</gene>
<protein>
    <submittedName>
        <fullName evidence="1">Uncharacterized protein</fullName>
    </submittedName>
</protein>